<evidence type="ECO:0000313" key="3">
    <source>
        <dbReference type="Proteomes" id="UP000199025"/>
    </source>
</evidence>
<evidence type="ECO:0000313" key="2">
    <source>
        <dbReference type="EMBL" id="SFJ75010.1"/>
    </source>
</evidence>
<dbReference type="EMBL" id="FORP01000008">
    <property type="protein sequence ID" value="SFJ75010.1"/>
    <property type="molecule type" value="Genomic_DNA"/>
</dbReference>
<organism evidence="2 3">
    <name type="scientific">Amycolatopsis sacchari</name>
    <dbReference type="NCBI Taxonomy" id="115433"/>
    <lineage>
        <taxon>Bacteria</taxon>
        <taxon>Bacillati</taxon>
        <taxon>Actinomycetota</taxon>
        <taxon>Actinomycetes</taxon>
        <taxon>Pseudonocardiales</taxon>
        <taxon>Pseudonocardiaceae</taxon>
        <taxon>Amycolatopsis</taxon>
    </lineage>
</organism>
<dbReference type="PANTHER" id="PTHR33164">
    <property type="entry name" value="TRANSCRIPTIONAL REGULATOR, MARR FAMILY"/>
    <property type="match status" value="1"/>
</dbReference>
<keyword evidence="2" id="KW-0238">DNA-binding</keyword>
<protein>
    <submittedName>
        <fullName evidence="2">DNA-binding transcriptional regulator, MarR family</fullName>
    </submittedName>
</protein>
<dbReference type="InterPro" id="IPR000835">
    <property type="entry name" value="HTH_MarR-typ"/>
</dbReference>
<dbReference type="GO" id="GO:0003677">
    <property type="term" value="F:DNA binding"/>
    <property type="evidence" value="ECO:0007669"/>
    <property type="project" value="UniProtKB-KW"/>
</dbReference>
<name>A0A1I3TWG5_9PSEU</name>
<dbReference type="InterPro" id="IPR039422">
    <property type="entry name" value="MarR/SlyA-like"/>
</dbReference>
<reference evidence="2 3" key="1">
    <citation type="submission" date="2016-10" db="EMBL/GenBank/DDBJ databases">
        <authorList>
            <person name="de Groot N.N."/>
        </authorList>
    </citation>
    <scope>NUCLEOTIDE SEQUENCE [LARGE SCALE GENOMIC DNA]</scope>
    <source>
        <strain evidence="2 3">DSM 44468</strain>
    </source>
</reference>
<gene>
    <name evidence="2" type="ORF">SAMN05421835_108102</name>
</gene>
<dbReference type="OrthoDB" id="162531at2"/>
<dbReference type="GO" id="GO:0003700">
    <property type="term" value="F:DNA-binding transcription factor activity"/>
    <property type="evidence" value="ECO:0007669"/>
    <property type="project" value="InterPro"/>
</dbReference>
<dbReference type="InterPro" id="IPR036390">
    <property type="entry name" value="WH_DNA-bd_sf"/>
</dbReference>
<accession>A0A1I3TWG5</accession>
<dbReference type="AlphaFoldDB" id="A0A1I3TWG5"/>
<evidence type="ECO:0000259" key="1">
    <source>
        <dbReference type="PROSITE" id="PS50995"/>
    </source>
</evidence>
<feature type="domain" description="HTH marR-type" evidence="1">
    <location>
        <begin position="5"/>
        <end position="141"/>
    </location>
</feature>
<dbReference type="SUPFAM" id="SSF46785">
    <property type="entry name" value="Winged helix' DNA-binding domain"/>
    <property type="match status" value="1"/>
</dbReference>
<dbReference type="InterPro" id="IPR036388">
    <property type="entry name" value="WH-like_DNA-bd_sf"/>
</dbReference>
<dbReference type="PROSITE" id="PS50995">
    <property type="entry name" value="HTH_MARR_2"/>
    <property type="match status" value="1"/>
</dbReference>
<dbReference type="PRINTS" id="PR00598">
    <property type="entry name" value="HTHMARR"/>
</dbReference>
<dbReference type="RefSeq" id="WP_091508053.1">
    <property type="nucleotide sequence ID" value="NZ_CBDQZW010000004.1"/>
</dbReference>
<dbReference type="STRING" id="115433.SAMN05421835_108102"/>
<sequence length="153" mass="17194">MSSEREELVARLIDASRALSTETVMFHTAIAERQGLSAVETKAMDYLARFGPLTPKQLSERSGLAPASVTALIDRLERKGTVKRTPHPRDRRRLLVELNPEYARSIAPLWDHLIQQVRELCATYSDEQLALVADFTVEAARITHEAAARLTDR</sequence>
<dbReference type="Pfam" id="PF01047">
    <property type="entry name" value="MarR"/>
    <property type="match status" value="1"/>
</dbReference>
<proteinExistence type="predicted"/>
<dbReference type="Proteomes" id="UP000199025">
    <property type="component" value="Unassembled WGS sequence"/>
</dbReference>
<keyword evidence="3" id="KW-1185">Reference proteome</keyword>
<dbReference type="SMART" id="SM00347">
    <property type="entry name" value="HTH_MARR"/>
    <property type="match status" value="1"/>
</dbReference>
<dbReference type="Gene3D" id="1.10.10.10">
    <property type="entry name" value="Winged helix-like DNA-binding domain superfamily/Winged helix DNA-binding domain"/>
    <property type="match status" value="1"/>
</dbReference>
<dbReference type="PANTHER" id="PTHR33164:SF106">
    <property type="entry name" value="TRANSCRIPTIONAL REGULATORY PROTEIN"/>
    <property type="match status" value="1"/>
</dbReference>
<dbReference type="GO" id="GO:0006950">
    <property type="term" value="P:response to stress"/>
    <property type="evidence" value="ECO:0007669"/>
    <property type="project" value="TreeGrafter"/>
</dbReference>